<evidence type="ECO:0000256" key="1">
    <source>
        <dbReference type="SAM" id="MobiDB-lite"/>
    </source>
</evidence>
<keyword evidence="3" id="KW-1185">Reference proteome</keyword>
<dbReference type="AlphaFoldDB" id="A0A484N8E5"/>
<sequence>MQVQGIKELPIRFFLRQPQSRKQQKGDARRGDLHHPRSPSRPWSGRTPQHRRVACQTPLPQPLLTSERLSRSDPDAIGEDIHDDVKI</sequence>
<protein>
    <submittedName>
        <fullName evidence="2">Uncharacterized protein</fullName>
    </submittedName>
</protein>
<dbReference type="Proteomes" id="UP000595140">
    <property type="component" value="Unassembled WGS sequence"/>
</dbReference>
<reference evidence="2 3" key="1">
    <citation type="submission" date="2018-04" db="EMBL/GenBank/DDBJ databases">
        <authorList>
            <person name="Vogel A."/>
        </authorList>
    </citation>
    <scope>NUCLEOTIDE SEQUENCE [LARGE SCALE GENOMIC DNA]</scope>
</reference>
<feature type="compositionally biased region" description="Basic and acidic residues" evidence="1">
    <location>
        <begin position="68"/>
        <end position="87"/>
    </location>
</feature>
<gene>
    <name evidence="2" type="ORF">CCAM_LOCUS38314</name>
</gene>
<accession>A0A484N8E5</accession>
<evidence type="ECO:0000313" key="3">
    <source>
        <dbReference type="Proteomes" id="UP000595140"/>
    </source>
</evidence>
<proteinExistence type="predicted"/>
<evidence type="ECO:0000313" key="2">
    <source>
        <dbReference type="EMBL" id="VFQ96538.1"/>
    </source>
</evidence>
<dbReference type="EMBL" id="OOIL02006049">
    <property type="protein sequence ID" value="VFQ96538.1"/>
    <property type="molecule type" value="Genomic_DNA"/>
</dbReference>
<name>A0A484N8E5_9ASTE</name>
<feature type="region of interest" description="Disordered" evidence="1">
    <location>
        <begin position="1"/>
        <end position="87"/>
    </location>
</feature>
<organism evidence="2 3">
    <name type="scientific">Cuscuta campestris</name>
    <dbReference type="NCBI Taxonomy" id="132261"/>
    <lineage>
        <taxon>Eukaryota</taxon>
        <taxon>Viridiplantae</taxon>
        <taxon>Streptophyta</taxon>
        <taxon>Embryophyta</taxon>
        <taxon>Tracheophyta</taxon>
        <taxon>Spermatophyta</taxon>
        <taxon>Magnoliopsida</taxon>
        <taxon>eudicotyledons</taxon>
        <taxon>Gunneridae</taxon>
        <taxon>Pentapetalae</taxon>
        <taxon>asterids</taxon>
        <taxon>lamiids</taxon>
        <taxon>Solanales</taxon>
        <taxon>Convolvulaceae</taxon>
        <taxon>Cuscuteae</taxon>
        <taxon>Cuscuta</taxon>
        <taxon>Cuscuta subgen. Grammica</taxon>
        <taxon>Cuscuta sect. Cleistogrammica</taxon>
    </lineage>
</organism>
<feature type="compositionally biased region" description="Basic and acidic residues" evidence="1">
    <location>
        <begin position="24"/>
        <end position="35"/>
    </location>
</feature>